<dbReference type="PIRSF" id="PIRSF006205">
    <property type="entry name" value="Dxp_reductismrs"/>
    <property type="match status" value="1"/>
</dbReference>
<dbReference type="Gene3D" id="3.40.50.720">
    <property type="entry name" value="NAD(P)-binding Rossmann-like Domain"/>
    <property type="match status" value="1"/>
</dbReference>
<evidence type="ECO:0000256" key="6">
    <source>
        <dbReference type="ARBA" id="ARBA00023211"/>
    </source>
</evidence>
<dbReference type="InterPro" id="IPR003821">
    <property type="entry name" value="DXP_reductoisomerase"/>
</dbReference>
<sequence>MQNLVIFGSTGSIGRSAIEVVSQFPEKFRIIGLSAKKNVTLLKEQAEAFKVPYLILEDKEQAEKLKQSLSYEAYVLSGDEGLKWLSELEEADLFLVGISGLKALIPTYYALKKGKRVALANKECIIAAGSLLKEIAKAFKGEIIPVDSEHSALFQLLKCEKKSYIKKLIITASGGPFFKWDLKDFDKVTPELALKHPTWQMGAKITIDSATLMNKGFEVLEAVELFDFPPQRIEVLVHPQSIVHSLIEMVDGSLFAHLSRPDMKIAIAYALSYPERWPLPYSPLNLKEVRELTFYEVDFEKFPCLRLAYEVASQGSPYPLILEAADEVVVEAFLKKRISFREIPYFLEKILNEFRFTFKPKERLEDYLYLYQQVISFSEEIIEREKR</sequence>
<dbReference type="Pfam" id="PF08436">
    <property type="entry name" value="DXP_redisom_C"/>
    <property type="match status" value="1"/>
</dbReference>
<evidence type="ECO:0000256" key="2">
    <source>
        <dbReference type="ARBA" id="ARBA00006825"/>
    </source>
</evidence>
<evidence type="ECO:0000256" key="8">
    <source>
        <dbReference type="ARBA" id="ARBA00048543"/>
    </source>
</evidence>
<comment type="pathway">
    <text evidence="1 9">Isoprenoid biosynthesis; isopentenyl diphosphate biosynthesis via DXP pathway; isopentenyl diphosphate from 1-deoxy-D-xylulose 5-phosphate: step 1/6.</text>
</comment>
<feature type="binding site" evidence="9">
    <location>
        <position position="122"/>
    </location>
    <ligand>
        <name>1-deoxy-D-xylulose 5-phosphate</name>
        <dbReference type="ChEBI" id="CHEBI:57792"/>
    </ligand>
</feature>
<evidence type="ECO:0000256" key="9">
    <source>
        <dbReference type="HAMAP-Rule" id="MF_00183"/>
    </source>
</evidence>
<keyword evidence="7 9" id="KW-0414">Isoprene biosynthesis</keyword>
<feature type="binding site" evidence="9">
    <location>
        <position position="38"/>
    </location>
    <ligand>
        <name>NADPH</name>
        <dbReference type="ChEBI" id="CHEBI:57783"/>
    </ligand>
</feature>
<feature type="domain" description="DXP reductoisomerase C-terminal" evidence="12">
    <location>
        <begin position="258"/>
        <end position="371"/>
    </location>
</feature>
<accession>A0A2N7PKG5</accession>
<comment type="catalytic activity">
    <reaction evidence="8">
        <text>2-C-methyl-D-erythritol 4-phosphate + NADP(+) = 1-deoxy-D-xylulose 5-phosphate + NADPH + H(+)</text>
        <dbReference type="Rhea" id="RHEA:13717"/>
        <dbReference type="ChEBI" id="CHEBI:15378"/>
        <dbReference type="ChEBI" id="CHEBI:57783"/>
        <dbReference type="ChEBI" id="CHEBI:57792"/>
        <dbReference type="ChEBI" id="CHEBI:58262"/>
        <dbReference type="ChEBI" id="CHEBI:58349"/>
        <dbReference type="EC" id="1.1.1.267"/>
    </reaction>
    <physiologicalReaction direction="right-to-left" evidence="8">
        <dbReference type="Rhea" id="RHEA:13719"/>
    </physiologicalReaction>
</comment>
<feature type="binding site" evidence="9">
    <location>
        <position position="121"/>
    </location>
    <ligand>
        <name>NADPH</name>
        <dbReference type="ChEBI" id="CHEBI:57783"/>
    </ligand>
</feature>
<name>A0A2N7PKG5_9BACT</name>
<keyword evidence="9" id="KW-0460">Magnesium</keyword>
<comment type="caution">
    <text evidence="9">Lacks conserved residue(s) required for the propagation of feature annotation.</text>
</comment>
<feature type="domain" description="1-deoxy-D-xylulose 5-phosphate reductoisomerase N-terminal" evidence="10">
    <location>
        <begin position="4"/>
        <end position="129"/>
    </location>
</feature>
<dbReference type="InterPro" id="IPR026877">
    <property type="entry name" value="DXPR_C"/>
</dbReference>
<feature type="binding site" evidence="9">
    <location>
        <position position="173"/>
    </location>
    <ligand>
        <name>1-deoxy-D-xylulose 5-phosphate</name>
        <dbReference type="ChEBI" id="CHEBI:57792"/>
    </ligand>
</feature>
<dbReference type="NCBIfam" id="TIGR00243">
    <property type="entry name" value="Dxr"/>
    <property type="match status" value="1"/>
</dbReference>
<dbReference type="SUPFAM" id="SSF51735">
    <property type="entry name" value="NAD(P)-binding Rossmann-fold domains"/>
    <property type="match status" value="1"/>
</dbReference>
<protein>
    <recommendedName>
        <fullName evidence="9">1-deoxy-D-xylulose 5-phosphate reductoisomerase</fullName>
        <shortName evidence="9">DXP reductoisomerase</shortName>
        <ecNumber evidence="9">1.1.1.267</ecNumber>
    </recommendedName>
    <alternativeName>
        <fullName evidence="9">1-deoxyxylulose-5-phosphate reductoisomerase</fullName>
    </alternativeName>
    <alternativeName>
        <fullName evidence="9">2-C-methyl-D-erythritol 4-phosphate synthase</fullName>
    </alternativeName>
</protein>
<keyword evidence="5 9" id="KW-0560">Oxidoreductase</keyword>
<evidence type="ECO:0000256" key="4">
    <source>
        <dbReference type="ARBA" id="ARBA00022857"/>
    </source>
</evidence>
<evidence type="ECO:0000313" key="13">
    <source>
        <dbReference type="EMBL" id="PMP63760.1"/>
    </source>
</evidence>
<comment type="cofactor">
    <cofactor evidence="9">
        <name>Mg(2+)</name>
        <dbReference type="ChEBI" id="CHEBI:18420"/>
    </cofactor>
    <cofactor evidence="9">
        <name>Mn(2+)</name>
        <dbReference type="ChEBI" id="CHEBI:29035"/>
    </cofactor>
</comment>
<dbReference type="Pfam" id="PF13288">
    <property type="entry name" value="DXPR_C"/>
    <property type="match status" value="1"/>
</dbReference>
<feature type="binding site" evidence="9">
    <location>
        <position position="149"/>
    </location>
    <ligand>
        <name>Mn(2+)</name>
        <dbReference type="ChEBI" id="CHEBI:29035"/>
    </ligand>
</feature>
<dbReference type="SUPFAM" id="SSF55347">
    <property type="entry name" value="Glyceraldehyde-3-phosphate dehydrogenase-like, C-terminal domain"/>
    <property type="match status" value="1"/>
</dbReference>
<feature type="binding site" evidence="9">
    <location>
        <position position="149"/>
    </location>
    <ligand>
        <name>1-deoxy-D-xylulose 5-phosphate</name>
        <dbReference type="ChEBI" id="CHEBI:57792"/>
    </ligand>
</feature>
<feature type="binding site" evidence="9">
    <location>
        <position position="13"/>
    </location>
    <ligand>
        <name>NADPH</name>
        <dbReference type="ChEBI" id="CHEBI:57783"/>
    </ligand>
</feature>
<dbReference type="InterPro" id="IPR036169">
    <property type="entry name" value="DXPR_C_sf"/>
</dbReference>
<feature type="binding site" evidence="9">
    <location>
        <position position="209"/>
    </location>
    <ligand>
        <name>1-deoxy-D-xylulose 5-phosphate</name>
        <dbReference type="ChEBI" id="CHEBI:57792"/>
    </ligand>
</feature>
<dbReference type="GO" id="GO:0030145">
    <property type="term" value="F:manganese ion binding"/>
    <property type="evidence" value="ECO:0007669"/>
    <property type="project" value="TreeGrafter"/>
</dbReference>
<keyword evidence="4 9" id="KW-0521">NADP</keyword>
<comment type="function">
    <text evidence="9">Catalyzes the NADPH-dependent rearrangement and reduction of 1-deoxy-D-xylulose-5-phosphate (DXP) to 2-C-methyl-D-erythritol 4-phosphate (MEP).</text>
</comment>
<dbReference type="EMBL" id="PNIE01000028">
    <property type="protein sequence ID" value="PMP63760.1"/>
    <property type="molecule type" value="Genomic_DNA"/>
</dbReference>
<keyword evidence="6 9" id="KW-0464">Manganese</keyword>
<feature type="binding site" evidence="9">
    <location>
        <position position="10"/>
    </location>
    <ligand>
        <name>NADPH</name>
        <dbReference type="ChEBI" id="CHEBI:57783"/>
    </ligand>
</feature>
<reference evidence="13 14" key="1">
    <citation type="submission" date="2018-01" db="EMBL/GenBank/DDBJ databases">
        <title>Metagenomic assembled genomes from two thermal pools in the Uzon Caldera, Kamchatka, Russia.</title>
        <authorList>
            <person name="Wilkins L."/>
            <person name="Ettinger C."/>
        </authorList>
    </citation>
    <scope>NUCLEOTIDE SEQUENCE [LARGE SCALE GENOMIC DNA]</scope>
    <source>
        <strain evidence="13">ZAV-15</strain>
    </source>
</reference>
<dbReference type="SUPFAM" id="SSF69055">
    <property type="entry name" value="1-deoxy-D-xylulose-5-phosphate reductoisomerase, C-terminal domain"/>
    <property type="match status" value="1"/>
</dbReference>
<dbReference type="UniPathway" id="UPA00056">
    <property type="reaction ID" value="UER00092"/>
</dbReference>
<feature type="binding site" evidence="9">
    <location>
        <position position="196"/>
    </location>
    <ligand>
        <name>1-deoxy-D-xylulose 5-phosphate</name>
        <dbReference type="ChEBI" id="CHEBI:57792"/>
    </ligand>
</feature>
<evidence type="ECO:0000256" key="3">
    <source>
        <dbReference type="ARBA" id="ARBA00022723"/>
    </source>
</evidence>
<keyword evidence="3 9" id="KW-0479">Metal-binding</keyword>
<dbReference type="PANTHER" id="PTHR30525">
    <property type="entry name" value="1-DEOXY-D-XYLULOSE 5-PHOSPHATE REDUCTOISOMERASE"/>
    <property type="match status" value="1"/>
</dbReference>
<feature type="binding site" evidence="9">
    <location>
        <position position="123"/>
    </location>
    <ligand>
        <name>NADPH</name>
        <dbReference type="ChEBI" id="CHEBI:57783"/>
    </ligand>
</feature>
<feature type="binding site" evidence="9">
    <location>
        <position position="147"/>
    </location>
    <ligand>
        <name>Mn(2+)</name>
        <dbReference type="ChEBI" id="CHEBI:29035"/>
    </ligand>
</feature>
<dbReference type="InterPro" id="IPR013644">
    <property type="entry name" value="DXP_reductoisomerase_C"/>
</dbReference>
<dbReference type="FunFam" id="3.40.50.720:FF:000045">
    <property type="entry name" value="1-deoxy-D-xylulose 5-phosphate reductoisomerase"/>
    <property type="match status" value="1"/>
</dbReference>
<evidence type="ECO:0000256" key="7">
    <source>
        <dbReference type="ARBA" id="ARBA00023229"/>
    </source>
</evidence>
<dbReference type="AlphaFoldDB" id="A0A2N7PKG5"/>
<feature type="binding site" evidence="9">
    <location>
        <position position="202"/>
    </location>
    <ligand>
        <name>NADPH</name>
        <dbReference type="ChEBI" id="CHEBI:57783"/>
    </ligand>
</feature>
<feature type="binding site" evidence="9">
    <location>
        <position position="218"/>
    </location>
    <ligand>
        <name>Mn(2+)</name>
        <dbReference type="ChEBI" id="CHEBI:29035"/>
    </ligand>
</feature>
<evidence type="ECO:0000256" key="1">
    <source>
        <dbReference type="ARBA" id="ARBA00005094"/>
    </source>
</evidence>
<dbReference type="GO" id="GO:0016853">
    <property type="term" value="F:isomerase activity"/>
    <property type="evidence" value="ECO:0007669"/>
    <property type="project" value="UniProtKB-KW"/>
</dbReference>
<dbReference type="EC" id="1.1.1.267" evidence="9"/>
<feature type="binding site" evidence="9">
    <location>
        <position position="148"/>
    </location>
    <ligand>
        <name>1-deoxy-D-xylulose 5-phosphate</name>
        <dbReference type="ChEBI" id="CHEBI:57792"/>
    </ligand>
</feature>
<feature type="binding site" evidence="9">
    <location>
        <position position="215"/>
    </location>
    <ligand>
        <name>1-deoxy-D-xylulose 5-phosphate</name>
        <dbReference type="ChEBI" id="CHEBI:57792"/>
    </ligand>
</feature>
<organism evidence="13 14">
    <name type="scientific">Caldimicrobium thiodismutans</name>
    <dbReference type="NCBI Taxonomy" id="1653476"/>
    <lineage>
        <taxon>Bacteria</taxon>
        <taxon>Pseudomonadati</taxon>
        <taxon>Thermodesulfobacteriota</taxon>
        <taxon>Thermodesulfobacteria</taxon>
        <taxon>Thermodesulfobacteriales</taxon>
        <taxon>Thermodesulfobacteriaceae</taxon>
        <taxon>Caldimicrobium</taxon>
    </lineage>
</organism>
<comment type="similarity">
    <text evidence="2 9">Belongs to the DXR family.</text>
</comment>
<dbReference type="PANTHER" id="PTHR30525:SF0">
    <property type="entry name" value="1-DEOXY-D-XYLULOSE 5-PHOSPHATE REDUCTOISOMERASE, CHLOROPLASTIC"/>
    <property type="match status" value="1"/>
</dbReference>
<dbReference type="Gene3D" id="1.10.1740.10">
    <property type="match status" value="1"/>
</dbReference>
<dbReference type="GO" id="GO:0051484">
    <property type="term" value="P:isopentenyl diphosphate biosynthetic process, methylerythritol 4-phosphate pathway involved in terpenoid biosynthetic process"/>
    <property type="evidence" value="ECO:0007669"/>
    <property type="project" value="UniProtKB-ARBA"/>
</dbReference>
<dbReference type="Pfam" id="PF02670">
    <property type="entry name" value="DXP_reductoisom"/>
    <property type="match status" value="1"/>
</dbReference>
<feature type="binding site" evidence="9">
    <location>
        <position position="218"/>
    </location>
    <ligand>
        <name>1-deoxy-D-xylulose 5-phosphate</name>
        <dbReference type="ChEBI" id="CHEBI:57792"/>
    </ligand>
</feature>
<feature type="binding site" evidence="9">
    <location>
        <position position="214"/>
    </location>
    <ligand>
        <name>1-deoxy-D-xylulose 5-phosphate</name>
        <dbReference type="ChEBI" id="CHEBI:57792"/>
    </ligand>
</feature>
<keyword evidence="13" id="KW-0413">Isomerase</keyword>
<dbReference type="Proteomes" id="UP000235731">
    <property type="component" value="Unassembled WGS sequence"/>
</dbReference>
<dbReference type="InterPro" id="IPR013512">
    <property type="entry name" value="DXP_reductoisomerase_N"/>
</dbReference>
<dbReference type="InterPro" id="IPR036291">
    <property type="entry name" value="NAD(P)-bd_dom_sf"/>
</dbReference>
<evidence type="ECO:0000259" key="11">
    <source>
        <dbReference type="Pfam" id="PF08436"/>
    </source>
</evidence>
<evidence type="ECO:0000259" key="12">
    <source>
        <dbReference type="Pfam" id="PF13288"/>
    </source>
</evidence>
<gene>
    <name evidence="9" type="primary">dxr</name>
    <name evidence="13" type="ORF">C0197_01950</name>
</gene>
<feature type="binding site" evidence="9">
    <location>
        <position position="11"/>
    </location>
    <ligand>
        <name>NADPH</name>
        <dbReference type="ChEBI" id="CHEBI:57783"/>
    </ligand>
</feature>
<feature type="binding site" evidence="9">
    <location>
        <position position="12"/>
    </location>
    <ligand>
        <name>NADPH</name>
        <dbReference type="ChEBI" id="CHEBI:57783"/>
    </ligand>
</feature>
<evidence type="ECO:0000259" key="10">
    <source>
        <dbReference type="Pfam" id="PF02670"/>
    </source>
</evidence>
<feature type="binding site" evidence="9">
    <location>
        <position position="37"/>
    </location>
    <ligand>
        <name>NADPH</name>
        <dbReference type="ChEBI" id="CHEBI:57783"/>
    </ligand>
</feature>
<feature type="domain" description="1-deoxy-D-xylulose 5-phosphate reductoisomerase C-terminal" evidence="11">
    <location>
        <begin position="143"/>
        <end position="226"/>
    </location>
</feature>
<dbReference type="HAMAP" id="MF_00183">
    <property type="entry name" value="DXP_reductoisom"/>
    <property type="match status" value="1"/>
</dbReference>
<dbReference type="GO" id="GO:0070402">
    <property type="term" value="F:NADPH binding"/>
    <property type="evidence" value="ECO:0007669"/>
    <property type="project" value="InterPro"/>
</dbReference>
<dbReference type="GO" id="GO:0030604">
    <property type="term" value="F:1-deoxy-D-xylulose-5-phosphate reductoisomerase activity"/>
    <property type="evidence" value="ECO:0007669"/>
    <property type="project" value="UniProtKB-UniRule"/>
</dbReference>
<evidence type="ECO:0000313" key="14">
    <source>
        <dbReference type="Proteomes" id="UP000235731"/>
    </source>
</evidence>
<evidence type="ECO:0000256" key="5">
    <source>
        <dbReference type="ARBA" id="ARBA00023002"/>
    </source>
</evidence>
<comment type="caution">
    <text evidence="13">The sequence shown here is derived from an EMBL/GenBank/DDBJ whole genome shotgun (WGS) entry which is preliminary data.</text>
</comment>
<proteinExistence type="inferred from homology"/>